<comment type="caution">
    <text evidence="2">The sequence shown here is derived from an EMBL/GenBank/DDBJ whole genome shotgun (WGS) entry which is preliminary data.</text>
</comment>
<dbReference type="Proteomes" id="UP001174909">
    <property type="component" value="Unassembled WGS sequence"/>
</dbReference>
<dbReference type="AlphaFoldDB" id="A0AA35WDP9"/>
<keyword evidence="3" id="KW-1185">Reference proteome</keyword>
<accession>A0AA35WDP9</accession>
<reference evidence="2" key="1">
    <citation type="submission" date="2023-03" db="EMBL/GenBank/DDBJ databases">
        <authorList>
            <person name="Steffen K."/>
            <person name="Cardenas P."/>
        </authorList>
    </citation>
    <scope>NUCLEOTIDE SEQUENCE</scope>
</reference>
<dbReference type="PANTHER" id="PTHR21357">
    <property type="entry name" value="FAM172 FAMILY PROTEIN HOMOLOG CG10038"/>
    <property type="match status" value="1"/>
</dbReference>
<name>A0AA35WDP9_GEOBA</name>
<dbReference type="GO" id="GO:0031048">
    <property type="term" value="P:regulatory ncRNA-mediated heterochromatin formation"/>
    <property type="evidence" value="ECO:0007669"/>
    <property type="project" value="TreeGrafter"/>
</dbReference>
<gene>
    <name evidence="2" type="ORF">GBAR_LOCUS8534</name>
</gene>
<dbReference type="GO" id="GO:0005634">
    <property type="term" value="C:nucleus"/>
    <property type="evidence" value="ECO:0007669"/>
    <property type="project" value="TreeGrafter"/>
</dbReference>
<dbReference type="Pfam" id="PF22749">
    <property type="entry name" value="Arb2"/>
    <property type="match status" value="1"/>
</dbReference>
<dbReference type="PANTHER" id="PTHR21357:SF4">
    <property type="entry name" value="FAM172 FAMILY PROTEIN HOMOLOG CG10038"/>
    <property type="match status" value="1"/>
</dbReference>
<dbReference type="GO" id="GO:0035197">
    <property type="term" value="F:siRNA binding"/>
    <property type="evidence" value="ECO:0007669"/>
    <property type="project" value="TreeGrafter"/>
</dbReference>
<organism evidence="2 3">
    <name type="scientific">Geodia barretti</name>
    <name type="common">Barrett's horny sponge</name>
    <dbReference type="NCBI Taxonomy" id="519541"/>
    <lineage>
        <taxon>Eukaryota</taxon>
        <taxon>Metazoa</taxon>
        <taxon>Porifera</taxon>
        <taxon>Demospongiae</taxon>
        <taxon>Heteroscleromorpha</taxon>
        <taxon>Tetractinellida</taxon>
        <taxon>Astrophorina</taxon>
        <taxon>Geodiidae</taxon>
        <taxon>Geodia</taxon>
    </lineage>
</organism>
<feature type="domain" description="Arb2" evidence="1">
    <location>
        <begin position="20"/>
        <end position="84"/>
    </location>
</feature>
<dbReference type="InterPro" id="IPR048263">
    <property type="entry name" value="Arb2"/>
</dbReference>
<evidence type="ECO:0000259" key="1">
    <source>
        <dbReference type="Pfam" id="PF22749"/>
    </source>
</evidence>
<evidence type="ECO:0000313" key="3">
    <source>
        <dbReference type="Proteomes" id="UP001174909"/>
    </source>
</evidence>
<protein>
    <submittedName>
        <fullName evidence="2">Cotranscriptional regulator FAM172A</fullName>
    </submittedName>
</protein>
<sequence length="91" mass="10566">MVREGDHRYNQAHYEALGEVDANRREPKSFVFESEDARSNEEKLMVLIHGSGVVRAGQWARRLIINDCLDTGTQLPFIKRAKEVHSFIRRL</sequence>
<dbReference type="EMBL" id="CASHTH010001264">
    <property type="protein sequence ID" value="CAI8013466.1"/>
    <property type="molecule type" value="Genomic_DNA"/>
</dbReference>
<dbReference type="InterPro" id="IPR053858">
    <property type="entry name" value="Arb2_dom"/>
</dbReference>
<evidence type="ECO:0000313" key="2">
    <source>
        <dbReference type="EMBL" id="CAI8013466.1"/>
    </source>
</evidence>
<proteinExistence type="predicted"/>